<dbReference type="InterPro" id="IPR036458">
    <property type="entry name" value="Na:dicarbo_symporter_sf"/>
</dbReference>
<protein>
    <submittedName>
        <fullName evidence="8">Dicarboxylate/amino acid:cation symporter</fullName>
    </submittedName>
</protein>
<dbReference type="SUPFAM" id="SSF118215">
    <property type="entry name" value="Proton glutamate symport protein"/>
    <property type="match status" value="1"/>
</dbReference>
<evidence type="ECO:0000313" key="9">
    <source>
        <dbReference type="Proteomes" id="UP001589906"/>
    </source>
</evidence>
<keyword evidence="6 7" id="KW-0472">Membrane</keyword>
<keyword evidence="4 7" id="KW-0812">Transmembrane</keyword>
<sequence length="434" mass="43904">MQSASPRRGGFLTSLSFQVLLALALGLVAGAAAQVNGLPGGAGTAQAIESLGGLWLNALRMTIVPLVFSLLVVGIASIADAAASGRMAVKALVVFFILLVFAIVYAFAAGFGLLALWPIDAEGGQALAAGAAGGAEEVLRNVNGDGLTAFLQTLAPSNPIRAAADDAILGVVVFAIAFGFAATRLPNRLRQPMTAFFEAVSETMIVIVHWVLLAAPVGVFALSFGVGLRTGLGAAGTLGHYISIVVLSQVGLILLLYVIVAVFGRVSPGRFAQAAAPAQVVAFSTQSSLASLPAMVDRARGFLGVSTATAGLVLPLAVAVFRMTSPVANLAVVLYCAQLFGVEISLTQMLVGGVVAFAVSVASVGLPGQVSFFASIAPICIAMGVPVELLPLLLAVEVIPDIFRTIGNVTADLAAARIVEGGDATAEKEAGAGI</sequence>
<evidence type="ECO:0000256" key="1">
    <source>
        <dbReference type="ARBA" id="ARBA00004651"/>
    </source>
</evidence>
<comment type="caution">
    <text evidence="8">The sequence shown here is derived from an EMBL/GenBank/DDBJ whole genome shotgun (WGS) entry which is preliminary data.</text>
</comment>
<dbReference type="EMBL" id="JBHLSW010000003">
    <property type="protein sequence ID" value="MFC0633212.1"/>
    <property type="molecule type" value="Genomic_DNA"/>
</dbReference>
<evidence type="ECO:0000256" key="5">
    <source>
        <dbReference type="ARBA" id="ARBA00022989"/>
    </source>
</evidence>
<evidence type="ECO:0000256" key="3">
    <source>
        <dbReference type="ARBA" id="ARBA00022475"/>
    </source>
</evidence>
<feature type="transmembrane region" description="Helical" evidence="7">
    <location>
        <begin position="206"/>
        <end position="228"/>
    </location>
</feature>
<feature type="transmembrane region" description="Helical" evidence="7">
    <location>
        <begin position="301"/>
        <end position="321"/>
    </location>
</feature>
<keyword evidence="3" id="KW-1003">Cell membrane</keyword>
<evidence type="ECO:0000256" key="2">
    <source>
        <dbReference type="ARBA" id="ARBA00022448"/>
    </source>
</evidence>
<feature type="transmembrane region" description="Helical" evidence="7">
    <location>
        <begin position="240"/>
        <end position="263"/>
    </location>
</feature>
<evidence type="ECO:0000313" key="8">
    <source>
        <dbReference type="EMBL" id="MFC0633212.1"/>
    </source>
</evidence>
<keyword evidence="5 7" id="KW-1133">Transmembrane helix</keyword>
<comment type="subcellular location">
    <subcellularLocation>
        <location evidence="1">Cell membrane</location>
        <topology evidence="1">Multi-pass membrane protein</topology>
    </subcellularLocation>
</comment>
<accession>A0ABV6R0R7</accession>
<feature type="transmembrane region" description="Helical" evidence="7">
    <location>
        <begin position="57"/>
        <end position="79"/>
    </location>
</feature>
<keyword evidence="2" id="KW-0813">Transport</keyword>
<feature type="transmembrane region" description="Helical" evidence="7">
    <location>
        <begin position="91"/>
        <end position="117"/>
    </location>
</feature>
<organism evidence="8 9">
    <name type="scientific">Brevundimonas balnearis</name>
    <dbReference type="NCBI Taxonomy" id="1572858"/>
    <lineage>
        <taxon>Bacteria</taxon>
        <taxon>Pseudomonadati</taxon>
        <taxon>Pseudomonadota</taxon>
        <taxon>Alphaproteobacteria</taxon>
        <taxon>Caulobacterales</taxon>
        <taxon>Caulobacteraceae</taxon>
        <taxon>Brevundimonas</taxon>
    </lineage>
</organism>
<dbReference type="Pfam" id="PF00375">
    <property type="entry name" value="SDF"/>
    <property type="match status" value="1"/>
</dbReference>
<dbReference type="PANTHER" id="PTHR42865:SF7">
    <property type="entry name" value="PROTON_GLUTAMATE-ASPARTATE SYMPORTER"/>
    <property type="match status" value="1"/>
</dbReference>
<feature type="transmembrane region" description="Helical" evidence="7">
    <location>
        <begin position="349"/>
        <end position="366"/>
    </location>
</feature>
<feature type="transmembrane region" description="Helical" evidence="7">
    <location>
        <begin position="372"/>
        <end position="396"/>
    </location>
</feature>
<evidence type="ECO:0000256" key="7">
    <source>
        <dbReference type="SAM" id="Phobius"/>
    </source>
</evidence>
<keyword evidence="9" id="KW-1185">Reference proteome</keyword>
<dbReference type="RefSeq" id="WP_376834851.1">
    <property type="nucleotide sequence ID" value="NZ_JBHLSW010000003.1"/>
</dbReference>
<evidence type="ECO:0000256" key="4">
    <source>
        <dbReference type="ARBA" id="ARBA00022692"/>
    </source>
</evidence>
<feature type="transmembrane region" description="Helical" evidence="7">
    <location>
        <begin position="167"/>
        <end position="185"/>
    </location>
</feature>
<gene>
    <name evidence="8" type="ORF">ACFFGE_04880</name>
</gene>
<dbReference type="Proteomes" id="UP001589906">
    <property type="component" value="Unassembled WGS sequence"/>
</dbReference>
<dbReference type="Gene3D" id="1.10.3860.10">
    <property type="entry name" value="Sodium:dicarboxylate symporter"/>
    <property type="match status" value="1"/>
</dbReference>
<name>A0ABV6R0R7_9CAUL</name>
<dbReference type="PANTHER" id="PTHR42865">
    <property type="entry name" value="PROTON/GLUTAMATE-ASPARTATE SYMPORTER"/>
    <property type="match status" value="1"/>
</dbReference>
<evidence type="ECO:0000256" key="6">
    <source>
        <dbReference type="ARBA" id="ARBA00023136"/>
    </source>
</evidence>
<reference evidence="8 9" key="1">
    <citation type="submission" date="2024-09" db="EMBL/GenBank/DDBJ databases">
        <authorList>
            <person name="Sun Q."/>
            <person name="Mori K."/>
        </authorList>
    </citation>
    <scope>NUCLEOTIDE SEQUENCE [LARGE SCALE GENOMIC DNA]</scope>
    <source>
        <strain evidence="8 9">NCAIM B.02621</strain>
    </source>
</reference>
<dbReference type="PRINTS" id="PR00173">
    <property type="entry name" value="EDTRNSPORT"/>
</dbReference>
<dbReference type="InterPro" id="IPR001991">
    <property type="entry name" value="Na-dicarboxylate_symporter"/>
</dbReference>
<proteinExistence type="predicted"/>